<dbReference type="InterPro" id="IPR050228">
    <property type="entry name" value="Carboxylesterase_BioH"/>
</dbReference>
<feature type="domain" description="AB hydrolase-1" evidence="1">
    <location>
        <begin position="2"/>
        <end position="125"/>
    </location>
</feature>
<dbReference type="PANTHER" id="PTHR43194:SF5">
    <property type="entry name" value="PIMELOYL-[ACYL-CARRIER PROTEIN] METHYL ESTER ESTERASE"/>
    <property type="match status" value="1"/>
</dbReference>
<dbReference type="EMBL" id="CP098732">
    <property type="protein sequence ID" value="USE82404.1"/>
    <property type="molecule type" value="Genomic_DNA"/>
</dbReference>
<proteinExistence type="predicted"/>
<keyword evidence="3" id="KW-1185">Reference proteome</keyword>
<evidence type="ECO:0000313" key="3">
    <source>
        <dbReference type="Proteomes" id="UP001056716"/>
    </source>
</evidence>
<name>A0AAE9LPR7_9GAMM</name>
<sequence>MPNLIFLPGASGSTTFWNPLINKLSHAESKQVIAYPSFGEEPSQESVYDFASLSNYVLQQIQSESIVIAQSMGGIFAVQAAIARPDLVKGLVLLATSGGIDLTPFQVQDWRTAYQQQYLNYPDWFMASQIDLSQHLEKIRIPILLLWGDQDPISPIAVGQALQQKFPQAELHIIHGGDHAFAEHYAEEVAVHIQQYLTHFNFQV</sequence>
<dbReference type="KEGG" id="atz:M5E07_11365"/>
<keyword evidence="2" id="KW-0378">Hydrolase</keyword>
<dbReference type="InterPro" id="IPR000073">
    <property type="entry name" value="AB_hydrolase_1"/>
</dbReference>
<reference evidence="2" key="1">
    <citation type="submission" date="2022-06" db="EMBL/GenBank/DDBJ databases">
        <title>Isolation, identification and characterization of iprodione-degrading strains in Lhasa, Tibet.</title>
        <authorList>
            <person name="Pan H."/>
        </authorList>
    </citation>
    <scope>NUCLEOTIDE SEQUENCE</scope>
    <source>
        <strain evidence="2">Y-23</strain>
    </source>
</reference>
<evidence type="ECO:0000259" key="1">
    <source>
        <dbReference type="Pfam" id="PF00561"/>
    </source>
</evidence>
<accession>A0AAE9LPR7</accession>
<evidence type="ECO:0000313" key="2">
    <source>
        <dbReference type="EMBL" id="USE82404.1"/>
    </source>
</evidence>
<dbReference type="GO" id="GO:0016787">
    <property type="term" value="F:hydrolase activity"/>
    <property type="evidence" value="ECO:0007669"/>
    <property type="project" value="UniProtKB-KW"/>
</dbReference>
<organism evidence="2 3">
    <name type="scientific">Acinetobacter tibetensis</name>
    <dbReference type="NCBI Taxonomy" id="2943497"/>
    <lineage>
        <taxon>Bacteria</taxon>
        <taxon>Pseudomonadati</taxon>
        <taxon>Pseudomonadota</taxon>
        <taxon>Gammaproteobacteria</taxon>
        <taxon>Moraxellales</taxon>
        <taxon>Moraxellaceae</taxon>
        <taxon>Acinetobacter</taxon>
    </lineage>
</organism>
<dbReference type="Proteomes" id="UP001056716">
    <property type="component" value="Chromosome"/>
</dbReference>
<dbReference type="RefSeq" id="WP_252219343.1">
    <property type="nucleotide sequence ID" value="NZ_CP098732.1"/>
</dbReference>
<dbReference type="SUPFAM" id="SSF53474">
    <property type="entry name" value="alpha/beta-Hydrolases"/>
    <property type="match status" value="1"/>
</dbReference>
<dbReference type="PANTHER" id="PTHR43194">
    <property type="entry name" value="HYDROLASE ALPHA/BETA FOLD FAMILY"/>
    <property type="match status" value="1"/>
</dbReference>
<dbReference type="InterPro" id="IPR029058">
    <property type="entry name" value="AB_hydrolase_fold"/>
</dbReference>
<dbReference type="Gene3D" id="3.40.50.1820">
    <property type="entry name" value="alpha/beta hydrolase"/>
    <property type="match status" value="1"/>
</dbReference>
<protein>
    <submittedName>
        <fullName evidence="2">Alpha/beta hydrolase</fullName>
    </submittedName>
</protein>
<dbReference type="AlphaFoldDB" id="A0AAE9LPR7"/>
<gene>
    <name evidence="2" type="ORF">M5E07_11365</name>
</gene>
<dbReference type="Pfam" id="PF00561">
    <property type="entry name" value="Abhydrolase_1"/>
    <property type="match status" value="1"/>
</dbReference>